<dbReference type="PATRIC" id="fig|66712.6.peg.2148"/>
<gene>
    <name evidence="2" type="ORF">PFCIRM138_04505</name>
</gene>
<evidence type="ECO:0000313" key="2">
    <source>
        <dbReference type="EMBL" id="CEP27637.1"/>
    </source>
</evidence>
<feature type="region of interest" description="Disordered" evidence="1">
    <location>
        <begin position="158"/>
        <end position="184"/>
    </location>
</feature>
<protein>
    <submittedName>
        <fullName evidence="2">Uncharacterized protein</fullName>
    </submittedName>
</protein>
<dbReference type="AlphaFoldDB" id="A0A068VV46"/>
<dbReference type="EMBL" id="LM676439">
    <property type="protein sequence ID" value="CEP27637.1"/>
    <property type="molecule type" value="Genomic_DNA"/>
</dbReference>
<accession>A0A068VV46</accession>
<dbReference type="GeneID" id="61221218"/>
<reference evidence="2" key="1">
    <citation type="submission" date="2014-08" db="EMBL/GenBank/DDBJ databases">
        <authorList>
            <person name="Falentin Helene"/>
        </authorList>
    </citation>
    <scope>NUCLEOTIDE SEQUENCE</scope>
</reference>
<dbReference type="RefSeq" id="WP_013162056.1">
    <property type="nucleotide sequence ID" value="NZ_CP010341.1"/>
</dbReference>
<organism evidence="2">
    <name type="scientific">Propionibacterium freudenreichii subsp. freudenreichii</name>
    <dbReference type="NCBI Taxonomy" id="66712"/>
    <lineage>
        <taxon>Bacteria</taxon>
        <taxon>Bacillati</taxon>
        <taxon>Actinomycetota</taxon>
        <taxon>Actinomycetes</taxon>
        <taxon>Propionibacteriales</taxon>
        <taxon>Propionibacteriaceae</taxon>
        <taxon>Propionibacterium</taxon>
    </lineage>
</organism>
<name>A0A068VV46_PROFF</name>
<feature type="compositionally biased region" description="Acidic residues" evidence="1">
    <location>
        <begin position="175"/>
        <end position="184"/>
    </location>
</feature>
<proteinExistence type="predicted"/>
<evidence type="ECO:0000256" key="1">
    <source>
        <dbReference type="SAM" id="MobiDB-lite"/>
    </source>
</evidence>
<dbReference type="KEGG" id="pfre:RM25_2101"/>
<sequence>MADEPQHLKIDLHPVLVQADGEVAVREGDEVTPVAADFAELARESDPVGRAQGLLMLPIVVGLQKGTKPVKSMLVEVTRDGVLNEPEDRNAYATAIRQGSAYEGSYRHDVTLTRVGVVVGEMNQKLPDTLWVPLFVLKESDGRLVPLDAKYFNAVQRRNHGGQEPGTQGAPQASADEESGPDKG</sequence>